<organism evidence="2 3">
    <name type="scientific">Streptomyces hebeiensis</name>
    <dbReference type="NCBI Taxonomy" id="229486"/>
    <lineage>
        <taxon>Bacteria</taxon>
        <taxon>Bacillati</taxon>
        <taxon>Actinomycetota</taxon>
        <taxon>Actinomycetes</taxon>
        <taxon>Kitasatosporales</taxon>
        <taxon>Streptomycetaceae</taxon>
        <taxon>Streptomyces</taxon>
    </lineage>
</organism>
<gene>
    <name evidence="2" type="ORF">GCM10009654_27690</name>
</gene>
<dbReference type="SUPFAM" id="SSF47413">
    <property type="entry name" value="lambda repressor-like DNA-binding domains"/>
    <property type="match status" value="1"/>
</dbReference>
<dbReference type="InterPro" id="IPR043917">
    <property type="entry name" value="DUF5753"/>
</dbReference>
<comment type="caution">
    <text evidence="2">The sequence shown here is derived from an EMBL/GenBank/DDBJ whole genome shotgun (WGS) entry which is preliminary data.</text>
</comment>
<feature type="domain" description="HTH cro/C1-type" evidence="1">
    <location>
        <begin position="20"/>
        <end position="75"/>
    </location>
</feature>
<proteinExistence type="predicted"/>
<dbReference type="RefSeq" id="WP_344275229.1">
    <property type="nucleotide sequence ID" value="NZ_BAAAKV010000021.1"/>
</dbReference>
<dbReference type="Proteomes" id="UP001501371">
    <property type="component" value="Unassembled WGS sequence"/>
</dbReference>
<dbReference type="EMBL" id="BAAAKV010000021">
    <property type="protein sequence ID" value="GAA1168892.1"/>
    <property type="molecule type" value="Genomic_DNA"/>
</dbReference>
<dbReference type="InterPro" id="IPR001387">
    <property type="entry name" value="Cro/C1-type_HTH"/>
</dbReference>
<dbReference type="Pfam" id="PF13560">
    <property type="entry name" value="HTH_31"/>
    <property type="match status" value="1"/>
</dbReference>
<sequence>MELNNEGGKLTPRVRLAMRLRRLRERKGLSLRQLSEGVGGYSHSYLGRVELGSQLPSEALVNMLDDFFDTDGVLADLLEMVHDSVIADYSRKIVNKEPEAERIQVFTSSLVPGLLQTPAYAHALFRRSLPDESEEEVHDRVTVRMRRQRIFHGEDPPYYWAIMDEAALRRPVGGAACMVEQLERLLRAADRPRTTVQVLPFARGAHPMLGGGLTLMTLKDGATVALVESFDSGEGADSPKRVVQLTDRFDLARSLALTDDESIELVRRYLKGYEDDDDS</sequence>
<accession>A0ABN1UWZ1</accession>
<keyword evidence="3" id="KW-1185">Reference proteome</keyword>
<evidence type="ECO:0000313" key="2">
    <source>
        <dbReference type="EMBL" id="GAA1168892.1"/>
    </source>
</evidence>
<reference evidence="2 3" key="1">
    <citation type="journal article" date="2019" name="Int. J. Syst. Evol. Microbiol.">
        <title>The Global Catalogue of Microorganisms (GCM) 10K type strain sequencing project: providing services to taxonomists for standard genome sequencing and annotation.</title>
        <authorList>
            <consortium name="The Broad Institute Genomics Platform"/>
            <consortium name="The Broad Institute Genome Sequencing Center for Infectious Disease"/>
            <person name="Wu L."/>
            <person name="Ma J."/>
        </authorList>
    </citation>
    <scope>NUCLEOTIDE SEQUENCE [LARGE SCALE GENOMIC DNA]</scope>
    <source>
        <strain evidence="2 3">JCM 12696</strain>
    </source>
</reference>
<dbReference type="Gene3D" id="1.10.260.40">
    <property type="entry name" value="lambda repressor-like DNA-binding domains"/>
    <property type="match status" value="1"/>
</dbReference>
<protein>
    <submittedName>
        <fullName evidence="2">Helix-turn-helix transcriptional regulator</fullName>
    </submittedName>
</protein>
<dbReference type="SMART" id="SM00530">
    <property type="entry name" value="HTH_XRE"/>
    <property type="match status" value="1"/>
</dbReference>
<name>A0ABN1UWZ1_9ACTN</name>
<dbReference type="PROSITE" id="PS50943">
    <property type="entry name" value="HTH_CROC1"/>
    <property type="match status" value="1"/>
</dbReference>
<dbReference type="InterPro" id="IPR010982">
    <property type="entry name" value="Lambda_DNA-bd_dom_sf"/>
</dbReference>
<dbReference type="Pfam" id="PF19054">
    <property type="entry name" value="DUF5753"/>
    <property type="match status" value="1"/>
</dbReference>
<evidence type="ECO:0000259" key="1">
    <source>
        <dbReference type="PROSITE" id="PS50943"/>
    </source>
</evidence>
<evidence type="ECO:0000313" key="3">
    <source>
        <dbReference type="Proteomes" id="UP001501371"/>
    </source>
</evidence>